<reference evidence="1 2" key="1">
    <citation type="submission" date="2024-09" db="EMBL/GenBank/DDBJ databases">
        <authorList>
            <person name="Sun Q."/>
            <person name="Mori K."/>
        </authorList>
    </citation>
    <scope>NUCLEOTIDE SEQUENCE [LARGE SCALE GENOMIC DNA]</scope>
    <source>
        <strain evidence="1 2">CECT 8064</strain>
    </source>
</reference>
<dbReference type="Proteomes" id="UP001589645">
    <property type="component" value="Unassembled WGS sequence"/>
</dbReference>
<accession>A0ABV5HQ93</accession>
<keyword evidence="2" id="KW-1185">Reference proteome</keyword>
<protein>
    <submittedName>
        <fullName evidence="1">Glycosyltransferase family 2 protein</fullName>
    </submittedName>
</protein>
<name>A0ABV5HQ93_9VIBR</name>
<gene>
    <name evidence="1" type="ORF">ACFFUV_15675</name>
</gene>
<dbReference type="PANTHER" id="PTHR43179">
    <property type="entry name" value="RHAMNOSYLTRANSFERASE WBBL"/>
    <property type="match status" value="1"/>
</dbReference>
<dbReference type="Gene3D" id="3.90.550.10">
    <property type="entry name" value="Spore Coat Polysaccharide Biosynthesis Protein SpsA, Chain A"/>
    <property type="match status" value="1"/>
</dbReference>
<sequence length="260" mass="30387">MTIYLSIVSHGHDHLIKEMGCVDNFSEQFKIIVKSNKPNENFDYFSDKRNITWINDLYYKGFGENNNIVYQYCIDNLGINNDDYFIVLNPDLYIDSDVIYNLVSKMEDENVSIAAINLYKDEEKKVYDNSIRKFPNLMDFVKSFLGLGNDAVLDKNLIKEKYIVDWAAGSFLAFRSEHYKSLSGFDEGYFMYCEDIDICYRSKNEGEPVVYYPNFTGLHLAKHANRKLFSRHFYWHISSVFRFLLSKSGLVKPKSSIIAK</sequence>
<dbReference type="InterPro" id="IPR029044">
    <property type="entry name" value="Nucleotide-diphossugar_trans"/>
</dbReference>
<dbReference type="SUPFAM" id="SSF53448">
    <property type="entry name" value="Nucleotide-diphospho-sugar transferases"/>
    <property type="match status" value="1"/>
</dbReference>
<evidence type="ECO:0000313" key="2">
    <source>
        <dbReference type="Proteomes" id="UP001589645"/>
    </source>
</evidence>
<comment type="caution">
    <text evidence="1">The sequence shown here is derived from an EMBL/GenBank/DDBJ whole genome shotgun (WGS) entry which is preliminary data.</text>
</comment>
<dbReference type="PANTHER" id="PTHR43179:SF7">
    <property type="entry name" value="RHAMNOSYLTRANSFERASE WBBL"/>
    <property type="match status" value="1"/>
</dbReference>
<dbReference type="RefSeq" id="WP_390194523.1">
    <property type="nucleotide sequence ID" value="NZ_JBHMEP010000005.1"/>
</dbReference>
<evidence type="ECO:0000313" key="1">
    <source>
        <dbReference type="EMBL" id="MFB9136411.1"/>
    </source>
</evidence>
<organism evidence="1 2">
    <name type="scientific">Vibrio olivae</name>
    <dbReference type="NCBI Taxonomy" id="1243002"/>
    <lineage>
        <taxon>Bacteria</taxon>
        <taxon>Pseudomonadati</taxon>
        <taxon>Pseudomonadota</taxon>
        <taxon>Gammaproteobacteria</taxon>
        <taxon>Vibrionales</taxon>
        <taxon>Vibrionaceae</taxon>
        <taxon>Vibrio</taxon>
    </lineage>
</organism>
<dbReference type="EMBL" id="JBHMEP010000005">
    <property type="protein sequence ID" value="MFB9136411.1"/>
    <property type="molecule type" value="Genomic_DNA"/>
</dbReference>
<proteinExistence type="predicted"/>